<accession>A0AAD9MIF2</accession>
<dbReference type="InterPro" id="IPR036770">
    <property type="entry name" value="Ankyrin_rpt-contain_sf"/>
</dbReference>
<evidence type="ECO:0000313" key="5">
    <source>
        <dbReference type="EMBL" id="KAK2080084.1"/>
    </source>
</evidence>
<feature type="region of interest" description="Disordered" evidence="4">
    <location>
        <begin position="116"/>
        <end position="141"/>
    </location>
</feature>
<evidence type="ECO:0000256" key="4">
    <source>
        <dbReference type="SAM" id="MobiDB-lite"/>
    </source>
</evidence>
<dbReference type="GO" id="GO:0004842">
    <property type="term" value="F:ubiquitin-protein transferase activity"/>
    <property type="evidence" value="ECO:0007669"/>
    <property type="project" value="TreeGrafter"/>
</dbReference>
<gene>
    <name evidence="5" type="ORF">QBZ16_002480</name>
</gene>
<dbReference type="PANTHER" id="PTHR24171:SF8">
    <property type="entry name" value="BRCA1-ASSOCIATED RING DOMAIN PROTEIN 1"/>
    <property type="match status" value="1"/>
</dbReference>
<dbReference type="GO" id="GO:0085020">
    <property type="term" value="P:protein K6-linked ubiquitination"/>
    <property type="evidence" value="ECO:0007669"/>
    <property type="project" value="TreeGrafter"/>
</dbReference>
<protein>
    <submittedName>
        <fullName evidence="5">Uncharacterized protein</fullName>
    </submittedName>
</protein>
<feature type="repeat" description="ANK" evidence="3">
    <location>
        <begin position="59"/>
        <end position="91"/>
    </location>
</feature>
<dbReference type="AlphaFoldDB" id="A0AAD9MIF2"/>
<dbReference type="SMART" id="SM00248">
    <property type="entry name" value="ANK"/>
    <property type="match status" value="2"/>
</dbReference>
<dbReference type="Proteomes" id="UP001255856">
    <property type="component" value="Unassembled WGS sequence"/>
</dbReference>
<feature type="compositionally biased region" description="Acidic residues" evidence="4">
    <location>
        <begin position="129"/>
        <end position="141"/>
    </location>
</feature>
<dbReference type="Pfam" id="PF12796">
    <property type="entry name" value="Ank_2"/>
    <property type="match status" value="1"/>
</dbReference>
<reference evidence="5" key="1">
    <citation type="submission" date="2021-01" db="EMBL/GenBank/DDBJ databases">
        <authorList>
            <person name="Eckstrom K.M.E."/>
        </authorList>
    </citation>
    <scope>NUCLEOTIDE SEQUENCE</scope>
    <source>
        <strain evidence="5">UVCC 0001</strain>
    </source>
</reference>
<dbReference type="Gene3D" id="1.25.40.20">
    <property type="entry name" value="Ankyrin repeat-containing domain"/>
    <property type="match status" value="2"/>
</dbReference>
<dbReference type="PROSITE" id="PS50088">
    <property type="entry name" value="ANK_REPEAT"/>
    <property type="match status" value="2"/>
</dbReference>
<dbReference type="EMBL" id="JASFZW010000002">
    <property type="protein sequence ID" value="KAK2080084.1"/>
    <property type="molecule type" value="Genomic_DNA"/>
</dbReference>
<dbReference type="InterPro" id="IPR002110">
    <property type="entry name" value="Ankyrin_rpt"/>
</dbReference>
<evidence type="ECO:0000256" key="1">
    <source>
        <dbReference type="ARBA" id="ARBA00022737"/>
    </source>
</evidence>
<dbReference type="SUPFAM" id="SSF48403">
    <property type="entry name" value="Ankyrin repeat"/>
    <property type="match status" value="1"/>
</dbReference>
<evidence type="ECO:0000256" key="3">
    <source>
        <dbReference type="PROSITE-ProRule" id="PRU00023"/>
    </source>
</evidence>
<proteinExistence type="predicted"/>
<comment type="caution">
    <text evidence="5">The sequence shown here is derived from an EMBL/GenBank/DDBJ whole genome shotgun (WGS) entry which is preliminary data.</text>
</comment>
<keyword evidence="2 3" id="KW-0040">ANK repeat</keyword>
<name>A0AAD9MIF2_PROWI</name>
<sequence length="141" mass="14876">MADKEELNQLLLDGARYGDDEDVSSALQGALHMAAANGHTDIIKLLLEAGANVSAANEEGNTPLHWACVNNQAQVADALLAAGASASALNKREETPVDEALRRSFSETLAVIRARTAPETDVTGTKEVDEFDEGTEQADNA</sequence>
<evidence type="ECO:0000256" key="2">
    <source>
        <dbReference type="ARBA" id="ARBA00023043"/>
    </source>
</evidence>
<organism evidence="5 6">
    <name type="scientific">Prototheca wickerhamii</name>
    <dbReference type="NCBI Taxonomy" id="3111"/>
    <lineage>
        <taxon>Eukaryota</taxon>
        <taxon>Viridiplantae</taxon>
        <taxon>Chlorophyta</taxon>
        <taxon>core chlorophytes</taxon>
        <taxon>Trebouxiophyceae</taxon>
        <taxon>Chlorellales</taxon>
        <taxon>Chlorellaceae</taxon>
        <taxon>Prototheca</taxon>
    </lineage>
</organism>
<keyword evidence="6" id="KW-1185">Reference proteome</keyword>
<evidence type="ECO:0000313" key="6">
    <source>
        <dbReference type="Proteomes" id="UP001255856"/>
    </source>
</evidence>
<keyword evidence="1" id="KW-0677">Repeat</keyword>
<dbReference type="PROSITE" id="PS50297">
    <property type="entry name" value="ANK_REP_REGION"/>
    <property type="match status" value="2"/>
</dbReference>
<dbReference type="PANTHER" id="PTHR24171">
    <property type="entry name" value="ANKYRIN REPEAT DOMAIN-CONTAINING PROTEIN 39-RELATED"/>
    <property type="match status" value="1"/>
</dbReference>
<feature type="repeat" description="ANK" evidence="3">
    <location>
        <begin position="30"/>
        <end position="58"/>
    </location>
</feature>